<dbReference type="Pfam" id="PF17280">
    <property type="entry name" value="DUF5345"/>
    <property type="match status" value="1"/>
</dbReference>
<feature type="transmembrane region" description="Helical" evidence="1">
    <location>
        <begin position="53"/>
        <end position="72"/>
    </location>
</feature>
<protein>
    <submittedName>
        <fullName evidence="2">YxlC family protein</fullName>
    </submittedName>
</protein>
<dbReference type="Proteomes" id="UP000681414">
    <property type="component" value="Unassembled WGS sequence"/>
</dbReference>
<organism evidence="2 3">
    <name type="scientific">Lederbergia citri</name>
    <dbReference type="NCBI Taxonomy" id="2833580"/>
    <lineage>
        <taxon>Bacteria</taxon>
        <taxon>Bacillati</taxon>
        <taxon>Bacillota</taxon>
        <taxon>Bacilli</taxon>
        <taxon>Bacillales</taxon>
        <taxon>Bacillaceae</taxon>
        <taxon>Lederbergia</taxon>
    </lineage>
</organism>
<comment type="caution">
    <text evidence="2">The sequence shown here is derived from an EMBL/GenBank/DDBJ whole genome shotgun (WGS) entry which is preliminary data.</text>
</comment>
<feature type="transmembrane region" description="Helical" evidence="1">
    <location>
        <begin position="78"/>
        <end position="95"/>
    </location>
</feature>
<dbReference type="EMBL" id="JAGYPG010000002">
    <property type="protein sequence ID" value="MBS4196159.1"/>
    <property type="molecule type" value="Genomic_DNA"/>
</dbReference>
<name>A0A942YHT5_9BACI</name>
<accession>A0A942YHT5</accession>
<gene>
    <name evidence="2" type="ORF">KHA97_13915</name>
</gene>
<reference evidence="2 3" key="1">
    <citation type="submission" date="2021-05" db="EMBL/GenBank/DDBJ databases">
        <title>Novel Bacillus species.</title>
        <authorList>
            <person name="Liu G."/>
        </authorList>
    </citation>
    <scope>NUCLEOTIDE SEQUENCE [LARGE SCALE GENOMIC DNA]</scope>
    <source>
        <strain evidence="3">FJAT-49780</strain>
    </source>
</reference>
<dbReference type="RefSeq" id="WP_213125314.1">
    <property type="nucleotide sequence ID" value="NZ_JAGYPG010000002.1"/>
</dbReference>
<evidence type="ECO:0000313" key="2">
    <source>
        <dbReference type="EMBL" id="MBS4196159.1"/>
    </source>
</evidence>
<evidence type="ECO:0000313" key="3">
    <source>
        <dbReference type="Proteomes" id="UP000681414"/>
    </source>
</evidence>
<dbReference type="InterPro" id="IPR035238">
    <property type="entry name" value="DUF5345"/>
</dbReference>
<keyword evidence="1" id="KW-0812">Transmembrane</keyword>
<evidence type="ECO:0000256" key="1">
    <source>
        <dbReference type="SAM" id="Phobius"/>
    </source>
</evidence>
<keyword evidence="1" id="KW-0472">Membrane</keyword>
<sequence length="111" mass="13267">MKNHNEDEWLNRFKKDMEKLEDVYEPVVPERYQLLNTLNEFKAQRKRAFIRELIMFLVTAFVILTSYIVFTFKMPPVFLWVQGCAFVFIPIMLIAESKRKKRGNGVENNGF</sequence>
<keyword evidence="1" id="KW-1133">Transmembrane helix</keyword>
<keyword evidence="3" id="KW-1185">Reference proteome</keyword>
<proteinExistence type="predicted"/>
<dbReference type="AlphaFoldDB" id="A0A942YHT5"/>